<evidence type="ECO:0000259" key="5">
    <source>
        <dbReference type="PROSITE" id="PS50850"/>
    </source>
</evidence>
<feature type="transmembrane region" description="Helical" evidence="4">
    <location>
        <begin position="282"/>
        <end position="304"/>
    </location>
</feature>
<feature type="domain" description="Major facilitator superfamily (MFS) profile" evidence="5">
    <location>
        <begin position="76"/>
        <end position="489"/>
    </location>
</feature>
<feature type="region of interest" description="Disordered" evidence="3">
    <location>
        <begin position="561"/>
        <end position="580"/>
    </location>
</feature>
<dbReference type="GO" id="GO:0016020">
    <property type="term" value="C:membrane"/>
    <property type="evidence" value="ECO:0007669"/>
    <property type="project" value="UniProtKB-SubCell"/>
</dbReference>
<dbReference type="InterPro" id="IPR050327">
    <property type="entry name" value="Proton-linked_MCT"/>
</dbReference>
<dbReference type="Pfam" id="PF07690">
    <property type="entry name" value="MFS_1"/>
    <property type="match status" value="1"/>
</dbReference>
<reference evidence="6" key="1">
    <citation type="submission" date="2016-06" db="EMBL/GenBank/DDBJ databases">
        <title>Draft Genome sequence of the fungus Inonotus baumii.</title>
        <authorList>
            <person name="Zhu H."/>
            <person name="Lin W."/>
        </authorList>
    </citation>
    <scope>NUCLEOTIDE SEQUENCE</scope>
    <source>
        <strain evidence="6">821</strain>
    </source>
</reference>
<dbReference type="GO" id="GO:0022857">
    <property type="term" value="F:transmembrane transporter activity"/>
    <property type="evidence" value="ECO:0007669"/>
    <property type="project" value="InterPro"/>
</dbReference>
<dbReference type="PROSITE" id="PS50850">
    <property type="entry name" value="MFS"/>
    <property type="match status" value="1"/>
</dbReference>
<dbReference type="InterPro" id="IPR011701">
    <property type="entry name" value="MFS"/>
</dbReference>
<proteinExistence type="inferred from homology"/>
<keyword evidence="4" id="KW-0472">Membrane</keyword>
<protein>
    <submittedName>
        <fullName evidence="6">Monocarboxylate transporter</fullName>
    </submittedName>
</protein>
<feature type="transmembrane region" description="Helical" evidence="4">
    <location>
        <begin position="177"/>
        <end position="197"/>
    </location>
</feature>
<feature type="transmembrane region" description="Helical" evidence="4">
    <location>
        <begin position="209"/>
        <end position="229"/>
    </location>
</feature>
<accession>A0A9Q5HVZ8</accession>
<feature type="transmembrane region" description="Helical" evidence="4">
    <location>
        <begin position="241"/>
        <end position="261"/>
    </location>
</feature>
<dbReference type="OrthoDB" id="2213137at2759"/>
<feature type="compositionally biased region" description="Basic and acidic residues" evidence="3">
    <location>
        <begin position="569"/>
        <end position="580"/>
    </location>
</feature>
<organism evidence="6 7">
    <name type="scientific">Sanghuangporus baumii</name>
    <name type="common">Phellinus baumii</name>
    <dbReference type="NCBI Taxonomy" id="108892"/>
    <lineage>
        <taxon>Eukaryota</taxon>
        <taxon>Fungi</taxon>
        <taxon>Dikarya</taxon>
        <taxon>Basidiomycota</taxon>
        <taxon>Agaricomycotina</taxon>
        <taxon>Agaricomycetes</taxon>
        <taxon>Hymenochaetales</taxon>
        <taxon>Hymenochaetaceae</taxon>
        <taxon>Sanghuangporus</taxon>
    </lineage>
</organism>
<keyword evidence="4" id="KW-0812">Transmembrane</keyword>
<dbReference type="InterPro" id="IPR020846">
    <property type="entry name" value="MFS_dom"/>
</dbReference>
<feature type="transmembrane region" description="Helical" evidence="4">
    <location>
        <begin position="121"/>
        <end position="140"/>
    </location>
</feature>
<evidence type="ECO:0000256" key="2">
    <source>
        <dbReference type="ARBA" id="ARBA00006727"/>
    </source>
</evidence>
<feature type="transmembrane region" description="Helical" evidence="4">
    <location>
        <begin position="80"/>
        <end position="101"/>
    </location>
</feature>
<keyword evidence="4" id="KW-1133">Transmembrane helix</keyword>
<feature type="transmembrane region" description="Helical" evidence="4">
    <location>
        <begin position="467"/>
        <end position="487"/>
    </location>
</feature>
<comment type="similarity">
    <text evidence="2">Belongs to the major facilitator superfamily. Monocarboxylate porter (TC 2.A.1.13) family.</text>
</comment>
<comment type="caution">
    <text evidence="6">The sequence shown here is derived from an EMBL/GenBank/DDBJ whole genome shotgun (WGS) entry which is preliminary data.</text>
</comment>
<dbReference type="SUPFAM" id="SSF103473">
    <property type="entry name" value="MFS general substrate transporter"/>
    <property type="match status" value="2"/>
</dbReference>
<evidence type="ECO:0000313" key="6">
    <source>
        <dbReference type="EMBL" id="OCB86946.1"/>
    </source>
</evidence>
<feature type="transmembrane region" description="Helical" evidence="4">
    <location>
        <begin position="152"/>
        <end position="171"/>
    </location>
</feature>
<name>A0A9Q5HVZ8_SANBA</name>
<comment type="subcellular location">
    <subcellularLocation>
        <location evidence="1">Membrane</location>
        <topology evidence="1">Multi-pass membrane protein</topology>
    </subcellularLocation>
</comment>
<gene>
    <name evidence="6" type="ORF">A7U60_g6120</name>
</gene>
<dbReference type="PANTHER" id="PTHR11360">
    <property type="entry name" value="MONOCARBOXYLATE TRANSPORTER"/>
    <property type="match status" value="1"/>
</dbReference>
<evidence type="ECO:0000313" key="7">
    <source>
        <dbReference type="Proteomes" id="UP000757232"/>
    </source>
</evidence>
<evidence type="ECO:0000256" key="3">
    <source>
        <dbReference type="SAM" id="MobiDB-lite"/>
    </source>
</evidence>
<keyword evidence="7" id="KW-1185">Reference proteome</keyword>
<feature type="transmembrane region" description="Helical" evidence="4">
    <location>
        <begin position="377"/>
        <end position="396"/>
    </location>
</feature>
<feature type="transmembrane region" description="Helical" evidence="4">
    <location>
        <begin position="641"/>
        <end position="661"/>
    </location>
</feature>
<evidence type="ECO:0000256" key="1">
    <source>
        <dbReference type="ARBA" id="ARBA00004141"/>
    </source>
</evidence>
<dbReference type="PANTHER" id="PTHR11360:SF284">
    <property type="entry name" value="EG:103B4.3 PROTEIN-RELATED"/>
    <property type="match status" value="1"/>
</dbReference>
<feature type="transmembrane region" description="Helical" evidence="4">
    <location>
        <begin position="604"/>
        <end position="621"/>
    </location>
</feature>
<dbReference type="Proteomes" id="UP000757232">
    <property type="component" value="Unassembled WGS sequence"/>
</dbReference>
<sequence>MSRTYEADTKCKSDNENIELGHVSVRAHEDNTASRHDEIQRIEVVAGGSDTALPTQIRDLQPRENALEDSAPTRRYQTMLLISGFVMTFQVIGINSIYGVFQEYYTSSETNIVDAHGQDALVSLVGTLGYGLTWGGGIFVNPLIVRVKNLKLITLSGTFIMSVSFVLASFSTKLWHLFLTQALLFGLGATLLYFPIMSSAPRFFDRNRGLAMGIILSGSGIGGLVLSPTVHALIHRVGVRWALRILGIWSVVLVTPVALVPRHPPGFEARRRGGASRLNASLLKKGTFIGQAIGCFLQAAGNFVPLFYLPSFSTSVLQYSSSTGSLLLALNNAVNSVARIVMGYLADRVGRQNTLIVSVLLSSVSVFALWYDASQARFIAFVVLYGVLAGGYNALLPTTITEVYGVQNYDAVNGSIYFLRGLGAVAGPPIAGAILGSHSRGTVVSSGSHIGATASVLGILEKKYNELVVYTGILLVGASFCVAYVRWGDAKEKAHIHTKLKDDERRNSLVSSNVVMRLNSSYGVFQVSNRDLNDIRSVRCTWARCVDFACRYSRIRTHMGRRNPCQSSDRQDEESQTHHTLRDISNVRQFCPCQFQYSTKLRHLYFTQALLFGLGTTFLYFPIMTLTPRFFDRNRGLAVDIILSGSGIGGLVLAPTVHALIHRVGSRVIHRVSRQEDEEARPD</sequence>
<evidence type="ECO:0000256" key="4">
    <source>
        <dbReference type="SAM" id="Phobius"/>
    </source>
</evidence>
<dbReference type="InterPro" id="IPR036259">
    <property type="entry name" value="MFS_trans_sf"/>
</dbReference>
<feature type="transmembrane region" description="Helical" evidence="4">
    <location>
        <begin position="354"/>
        <end position="371"/>
    </location>
</feature>
<dbReference type="EMBL" id="LNZH02000198">
    <property type="protein sequence ID" value="OCB86946.1"/>
    <property type="molecule type" value="Genomic_DNA"/>
</dbReference>
<dbReference type="AlphaFoldDB" id="A0A9Q5HVZ8"/>
<dbReference type="Gene3D" id="1.20.1250.20">
    <property type="entry name" value="MFS general substrate transporter like domains"/>
    <property type="match status" value="2"/>
</dbReference>